<dbReference type="InterPro" id="IPR013783">
    <property type="entry name" value="Ig-like_fold"/>
</dbReference>
<feature type="domain" description="IPT/TIG" evidence="4">
    <location>
        <begin position="199"/>
        <end position="283"/>
    </location>
</feature>
<dbReference type="InterPro" id="IPR014756">
    <property type="entry name" value="Ig_E-set"/>
</dbReference>
<dbReference type="SMART" id="SM01411">
    <property type="entry name" value="Ephrin_rec_like"/>
    <property type="match status" value="2"/>
</dbReference>
<dbReference type="SUPFAM" id="SSF81296">
    <property type="entry name" value="E set domains"/>
    <property type="match status" value="1"/>
</dbReference>
<dbReference type="PANTHER" id="PTHR46967:SF1">
    <property type="entry name" value="KERATIN-ASSOCIATED PROTEIN 16-1-LIKE"/>
    <property type="match status" value="1"/>
</dbReference>
<evidence type="ECO:0000256" key="1">
    <source>
        <dbReference type="SAM" id="MobiDB-lite"/>
    </source>
</evidence>
<dbReference type="SUPFAM" id="SSF57184">
    <property type="entry name" value="Growth factor receptor domain"/>
    <property type="match status" value="1"/>
</dbReference>
<evidence type="ECO:0000256" key="2">
    <source>
        <dbReference type="SAM" id="Phobius"/>
    </source>
</evidence>
<feature type="signal peptide" evidence="3">
    <location>
        <begin position="1"/>
        <end position="20"/>
    </location>
</feature>
<evidence type="ECO:0000313" key="7">
    <source>
        <dbReference type="Proteomes" id="UP001314263"/>
    </source>
</evidence>
<feature type="chain" id="PRO_5043404561" description="Tyrosine-protein kinase ephrin type A/B receptor-like domain-containing protein" evidence="3">
    <location>
        <begin position="21"/>
        <end position="1475"/>
    </location>
</feature>
<dbReference type="Pfam" id="PF01833">
    <property type="entry name" value="TIG"/>
    <property type="match status" value="1"/>
</dbReference>
<feature type="region of interest" description="Disordered" evidence="1">
    <location>
        <begin position="1050"/>
        <end position="1098"/>
    </location>
</feature>
<protein>
    <recommendedName>
        <fullName evidence="8">Tyrosine-protein kinase ephrin type A/B receptor-like domain-containing protein</fullName>
    </recommendedName>
</protein>
<evidence type="ECO:0000259" key="4">
    <source>
        <dbReference type="Pfam" id="PF01833"/>
    </source>
</evidence>
<evidence type="ECO:0008006" key="8">
    <source>
        <dbReference type="Google" id="ProtNLM"/>
    </source>
</evidence>
<feature type="compositionally biased region" description="Polar residues" evidence="1">
    <location>
        <begin position="729"/>
        <end position="747"/>
    </location>
</feature>
<feature type="compositionally biased region" description="Low complexity" evidence="1">
    <location>
        <begin position="1068"/>
        <end position="1091"/>
    </location>
</feature>
<feature type="domain" description="Tyrosine-protein kinase ephrin type A/B receptor-like" evidence="5">
    <location>
        <begin position="1166"/>
        <end position="1209"/>
    </location>
</feature>
<accession>A0AAV1IJN0</accession>
<keyword evidence="2" id="KW-1133">Transmembrane helix</keyword>
<evidence type="ECO:0000256" key="3">
    <source>
        <dbReference type="SAM" id="SignalP"/>
    </source>
</evidence>
<organism evidence="6 7">
    <name type="scientific">Coccomyxa viridis</name>
    <dbReference type="NCBI Taxonomy" id="1274662"/>
    <lineage>
        <taxon>Eukaryota</taxon>
        <taxon>Viridiplantae</taxon>
        <taxon>Chlorophyta</taxon>
        <taxon>core chlorophytes</taxon>
        <taxon>Trebouxiophyceae</taxon>
        <taxon>Trebouxiophyceae incertae sedis</taxon>
        <taxon>Coccomyxaceae</taxon>
        <taxon>Coccomyxa</taxon>
    </lineage>
</organism>
<dbReference type="Proteomes" id="UP001314263">
    <property type="component" value="Unassembled WGS sequence"/>
</dbReference>
<feature type="compositionally biased region" description="Low complexity" evidence="1">
    <location>
        <begin position="748"/>
        <end position="763"/>
    </location>
</feature>
<gene>
    <name evidence="6" type="ORF">CVIRNUC_010247</name>
</gene>
<dbReference type="InterPro" id="IPR009030">
    <property type="entry name" value="Growth_fac_rcpt_cys_sf"/>
</dbReference>
<reference evidence="6 7" key="1">
    <citation type="submission" date="2023-10" db="EMBL/GenBank/DDBJ databases">
        <authorList>
            <person name="Maclean D."/>
            <person name="Macfadyen A."/>
        </authorList>
    </citation>
    <scope>NUCLEOTIDE SEQUENCE [LARGE SCALE GENOMIC DNA]</scope>
</reference>
<feature type="compositionally biased region" description="Low complexity" evidence="1">
    <location>
        <begin position="850"/>
        <end position="864"/>
    </location>
</feature>
<proteinExistence type="predicted"/>
<comment type="caution">
    <text evidence="6">The sequence shown here is derived from an EMBL/GenBank/DDBJ whole genome shotgun (WGS) entry which is preliminary data.</text>
</comment>
<feature type="region of interest" description="Disordered" evidence="1">
    <location>
        <begin position="729"/>
        <end position="763"/>
    </location>
</feature>
<dbReference type="InterPro" id="IPR002909">
    <property type="entry name" value="IPT_dom"/>
</dbReference>
<dbReference type="EMBL" id="CAUYUE010000016">
    <property type="protein sequence ID" value="CAK0787031.1"/>
    <property type="molecule type" value="Genomic_DNA"/>
</dbReference>
<dbReference type="InterPro" id="IPR011641">
    <property type="entry name" value="Tyr-kin_ephrin_A/B_rcpt-like"/>
</dbReference>
<evidence type="ECO:0000313" key="6">
    <source>
        <dbReference type="EMBL" id="CAK0787031.1"/>
    </source>
</evidence>
<keyword evidence="2" id="KW-0472">Membrane</keyword>
<dbReference type="Gene3D" id="2.10.50.10">
    <property type="entry name" value="Tumor Necrosis Factor Receptor, subunit A, domain 2"/>
    <property type="match status" value="1"/>
</dbReference>
<dbReference type="Pfam" id="PF07699">
    <property type="entry name" value="Ephrin_rec_like"/>
    <property type="match status" value="1"/>
</dbReference>
<name>A0AAV1IJN0_9CHLO</name>
<dbReference type="PANTHER" id="PTHR46967">
    <property type="entry name" value="INSULIN-LIKE GROWTH FACTOR BINDING PROTEIN,N-TERMINAL"/>
    <property type="match status" value="1"/>
</dbReference>
<sequence>MRNTRPYILIAIAWSALVGAQQVSSPLPAEWPGGGSPDGHQSAQGSAEWGSVLISGRSASERVECPNAAGLSTLQLAVRDVPSAMAYAAVSCKFVPWSTLRDLKNATEQYVGKVTKENSSHALASLMNIVYSAETSSAQQIVLTSSRAAWKTNDFNVTCPFNSALEDAAVIVFSRLDSHSTQGLLHLTLGSTQLGHSAVHSYTPEVGPLSGGTVIEFQGAGFNESISCAFGNASFVQTVTGQVSQDGNATCTVPQWPAGISNSSNGTAVNLNVTVGGCQYNLSYGYYAPPMVRQVHPEWGPRYGSFLLTVELEDSLDMLSHGQGYLSLTPVLKLEGAQLDGGDLLLSANLSSDRRSLTALTPLSEMPLSAGDHPLQLSLNGRFTGQERRDLVVTLKGPSISMGVPYIHAGSNASVSVPVQLSGPNTLPVSVGVSISQRTLTRGGALQVGLPPAELAAAAQSAAVRWQPGENGTVEFTLPLTAAYDMLQQGALVLELENVTNADLSTELGTTLISALAQDNLTVALAMQPNQVAYHEQAVVVPFQITESVLRVPVSVPYTVHSLAGNNVTAFVPEQHAEGLLQWDQQPGAELNLTIPVNWKAIPPQAEHRLGLSFGPAWNAVVTGGLNQTAVHIFGVLPDQCPPGTYRSNATQPMGLGRQRGSRLVELHGIVVHGQNGTVYDLSSAFKPEVDEYGASVPPAFVNGSLCILPGNDALEVAVYAPDGSPLQQRYSAGSPASSHNRRSLSQAAAAAGSPSGAASAPEATTTAGFAGLPPAAQLAGVSAMTANNATASIAAESMCRQHSWPLSLEPGQNQFTIQVTASQGGYGYGDSLERLRPASIGSAPPARYHSSAPAPAHGPSSAAWTPHATLDAANSPSPSVEEGDDNVTETYRLSIVRLANAEHAELASLNASLSSNQSVAVCGGAGAAQGDAAANVTGSACVPGVPMWLNVTHDVDWVSLRPGLRWPGVTGIRVEVNGQVLSQGGDVAADQLEDTTAETINRASADFLPVAFVLGLAPGRATEVPIVVVAEDGVTSLRYFLSIFRAPGRADSTSSESDSPWPLEGDASSGSAASPSAGLGLLQSSSGSAPAEKENRMAELGPDSFSAKATRQPGWPVAPSQQPWCSTCPAGWASTGTDAASCQMCMPGSFAAAPQSPACTACGNGTYAYSWGSTHCNHCIIGTYAPKQGSWLCMMCPGNTTNLEDGSGSCPQAVLPGTNMTTRYAVIVSFGVYLNGTSLSDIAQKVGVNASSQDVLQHLIKADTASAFNISVGDVNVTGISQVSRRVLYVNVTATLGVNVPPNASPDDVRSALDMTNLSADDPIAMLAANPDRFFGRTTKALDVTAETDGRAPQRTEYRPFGSGSALGRAWPAIGAVLLLAVIAGCCLAWHWRRRSKRLQRICDAVLERCRRCRQGRGRWHTTAYITSVGDAPSVTPSSPGLVARSKAASVIRMQDAEPMYKDTTYSDGQSRSL</sequence>
<keyword evidence="7" id="KW-1185">Reference proteome</keyword>
<keyword evidence="3" id="KW-0732">Signal</keyword>
<dbReference type="Gene3D" id="2.60.40.10">
    <property type="entry name" value="Immunoglobulins"/>
    <property type="match status" value="1"/>
</dbReference>
<feature type="transmembrane region" description="Helical" evidence="2">
    <location>
        <begin position="1371"/>
        <end position="1393"/>
    </location>
</feature>
<feature type="region of interest" description="Disordered" evidence="1">
    <location>
        <begin position="829"/>
        <end position="886"/>
    </location>
</feature>
<dbReference type="CDD" id="cd00102">
    <property type="entry name" value="IPT"/>
    <property type="match status" value="1"/>
</dbReference>
<evidence type="ECO:0000259" key="5">
    <source>
        <dbReference type="Pfam" id="PF07699"/>
    </source>
</evidence>
<dbReference type="CDD" id="cd00185">
    <property type="entry name" value="TNFRSF"/>
    <property type="match status" value="1"/>
</dbReference>
<keyword evidence="2" id="KW-0812">Transmembrane</keyword>